<gene>
    <name evidence="2" type="ORF">H4Q31_16165</name>
</gene>
<sequence length="289" mass="33130">MKNVGISSRSGRRVHGEGVRGRSAPTDRMEQPSNENREEDLWFQSDPAFARAYEQMMKRALVESRGERKRRLLENHGRGEKMLVARVLWPVFGSLENLHPEYEIRDLRGGVNFVDYAYIPSRQLGLLLECDGFGPHWRDISRWEFDRNEERQNLLLIDEWKMLRFSYDAVREKSERCQQTLRLALAKWGQIMPEAGEGVRLGVYERAILHLHQTSGREIITPAKAARELGITSKTAIKHLQSLEDKGHLTAIISATGRRMGYAAQGEGSVRQMEKRNDGITGGRMKVSD</sequence>
<feature type="region of interest" description="Disordered" evidence="1">
    <location>
        <begin position="264"/>
        <end position="289"/>
    </location>
</feature>
<dbReference type="Proteomes" id="UP000574133">
    <property type="component" value="Unassembled WGS sequence"/>
</dbReference>
<keyword evidence="3" id="KW-1185">Reference proteome</keyword>
<feature type="region of interest" description="Disordered" evidence="1">
    <location>
        <begin position="1"/>
        <end position="40"/>
    </location>
</feature>
<name>A0A841TEX7_9BACL</name>
<proteinExistence type="predicted"/>
<dbReference type="EMBL" id="JACJVN010000061">
    <property type="protein sequence ID" value="MBB6678826.1"/>
    <property type="molecule type" value="Genomic_DNA"/>
</dbReference>
<evidence type="ECO:0008006" key="4">
    <source>
        <dbReference type="Google" id="ProtNLM"/>
    </source>
</evidence>
<comment type="caution">
    <text evidence="2">The sequence shown here is derived from an EMBL/GenBank/DDBJ whole genome shotgun (WGS) entry which is preliminary data.</text>
</comment>
<dbReference type="AlphaFoldDB" id="A0A841TEX7"/>
<evidence type="ECO:0000313" key="2">
    <source>
        <dbReference type="EMBL" id="MBB6678826.1"/>
    </source>
</evidence>
<dbReference type="SUPFAM" id="SSF46785">
    <property type="entry name" value="Winged helix' DNA-binding domain"/>
    <property type="match status" value="1"/>
</dbReference>
<reference evidence="2 3" key="1">
    <citation type="submission" date="2020-08" db="EMBL/GenBank/DDBJ databases">
        <title>Cohnella phylogeny.</title>
        <authorList>
            <person name="Dunlap C."/>
        </authorList>
    </citation>
    <scope>NUCLEOTIDE SEQUENCE [LARGE SCALE GENOMIC DNA]</scope>
    <source>
        <strain evidence="2 3">DSM 103658</strain>
    </source>
</reference>
<dbReference type="InterPro" id="IPR036390">
    <property type="entry name" value="WH_DNA-bd_sf"/>
</dbReference>
<feature type="compositionally biased region" description="Basic and acidic residues" evidence="1">
    <location>
        <begin position="14"/>
        <end position="40"/>
    </location>
</feature>
<organism evidence="2 3">
    <name type="scientific">Cohnella lubricantis</name>
    <dbReference type="NCBI Taxonomy" id="2163172"/>
    <lineage>
        <taxon>Bacteria</taxon>
        <taxon>Bacillati</taxon>
        <taxon>Bacillota</taxon>
        <taxon>Bacilli</taxon>
        <taxon>Bacillales</taxon>
        <taxon>Paenibacillaceae</taxon>
        <taxon>Cohnella</taxon>
    </lineage>
</organism>
<accession>A0A841TEX7</accession>
<dbReference type="RefSeq" id="WP_185180090.1">
    <property type="nucleotide sequence ID" value="NZ_JACJVN010000061.1"/>
</dbReference>
<protein>
    <recommendedName>
        <fullName evidence="4">DNA-binding response regulator</fullName>
    </recommendedName>
</protein>
<evidence type="ECO:0000256" key="1">
    <source>
        <dbReference type="SAM" id="MobiDB-lite"/>
    </source>
</evidence>
<evidence type="ECO:0000313" key="3">
    <source>
        <dbReference type="Proteomes" id="UP000574133"/>
    </source>
</evidence>